<dbReference type="InterPro" id="IPR006671">
    <property type="entry name" value="Cyclin_N"/>
</dbReference>
<dbReference type="GO" id="GO:0051301">
    <property type="term" value="P:cell division"/>
    <property type="evidence" value="ECO:0007669"/>
    <property type="project" value="UniProtKB-KW"/>
</dbReference>
<evidence type="ECO:0000259" key="7">
    <source>
        <dbReference type="Pfam" id="PF00134"/>
    </source>
</evidence>
<feature type="domain" description="Cyclin C-terminal" evidence="8">
    <location>
        <begin position="178"/>
        <end position="244"/>
    </location>
</feature>
<keyword evidence="3" id="KW-0195">Cyclin</keyword>
<protein>
    <recommendedName>
        <fullName evidence="5">B-like cyclin</fullName>
    </recommendedName>
</protein>
<dbReference type="Gene3D" id="1.10.472.10">
    <property type="entry name" value="Cyclin-like"/>
    <property type="match status" value="2"/>
</dbReference>
<sequence length="439" mass="50983">MDSEAEFPILNKKESEAMQNYFDTESQFITAKNFYAWHENILHRRLAVSIIANLSRSNKPDALIPYLAMNYFDRFISNNDKIFDDVEGDNDTEKVRLMAVCCLTISAKMRIKSFSVVNFLRNKDMMNISHQMIMRLELLILDELHWKMRSVTAFCFLNYYYPYFKQFGGFKRRCINEIIVQAQGEHAFAHYKPSQIAWSAFMAATKIAYPSKFKQIANPTEFHKIENQKELEKCWNQMVDLCIRLNIQIESAESGIPQEEIEQNKGKAAVEDSCEEDETSPVENMQQLTELFDDALVTEVESLIPGRLLWAEELAADETYDFDKDIPYKEILKQRQKQQKKQQQQQQKVGETSDKKEVTEREMEDIIRISLVEQTAQPQVEGGPISEIIEIVPNKHLMNFELKWPTDVIEEGEIQKGQQEQPQPVNLPFNTGSISCNIG</sequence>
<keyword evidence="9" id="KW-1185">Reference proteome</keyword>
<dbReference type="KEGG" id="cam:101496581"/>
<keyword evidence="4" id="KW-0131">Cell cycle</keyword>
<reference evidence="9" key="1">
    <citation type="journal article" date="2013" name="Nat. Biotechnol.">
        <title>Draft genome sequence of chickpea (Cicer arietinum) provides a resource for trait improvement.</title>
        <authorList>
            <person name="Varshney R.K."/>
            <person name="Song C."/>
            <person name="Saxena R.K."/>
            <person name="Azam S."/>
            <person name="Yu S."/>
            <person name="Sharpe A.G."/>
            <person name="Cannon S."/>
            <person name="Baek J."/>
            <person name="Rosen B.D."/>
            <person name="Tar'an B."/>
            <person name="Millan T."/>
            <person name="Zhang X."/>
            <person name="Ramsay L.D."/>
            <person name="Iwata A."/>
            <person name="Wang Y."/>
            <person name="Nelson W."/>
            <person name="Farmer A.D."/>
            <person name="Gaur P.M."/>
            <person name="Soderlund C."/>
            <person name="Penmetsa R.V."/>
            <person name="Xu C."/>
            <person name="Bharti A.K."/>
            <person name="He W."/>
            <person name="Winter P."/>
            <person name="Zhao S."/>
            <person name="Hane J.K."/>
            <person name="Carrasquilla-Garcia N."/>
            <person name="Condie J.A."/>
            <person name="Upadhyaya H.D."/>
            <person name="Luo M.C."/>
            <person name="Thudi M."/>
            <person name="Gowda C.L."/>
            <person name="Singh N.P."/>
            <person name="Lichtenzveig J."/>
            <person name="Gali K.K."/>
            <person name="Rubio J."/>
            <person name="Nadarajan N."/>
            <person name="Dolezel J."/>
            <person name="Bansal K.C."/>
            <person name="Xu X."/>
            <person name="Edwards D."/>
            <person name="Zhang G."/>
            <person name="Kahl G."/>
            <person name="Gil J."/>
            <person name="Singh K.B."/>
            <person name="Datta S.K."/>
            <person name="Jackson S.A."/>
            <person name="Wang J."/>
            <person name="Cook D.R."/>
        </authorList>
    </citation>
    <scope>NUCLEOTIDE SEQUENCE [LARGE SCALE GENOMIC DNA]</scope>
    <source>
        <strain evidence="9">cv. CDC Frontier</strain>
    </source>
</reference>
<reference evidence="10" key="2">
    <citation type="submission" date="2025-08" db="UniProtKB">
        <authorList>
            <consortium name="RefSeq"/>
        </authorList>
    </citation>
    <scope>IDENTIFICATION</scope>
    <source>
        <tissue evidence="10">Etiolated seedlings</tissue>
    </source>
</reference>
<feature type="region of interest" description="Disordered" evidence="6">
    <location>
        <begin position="337"/>
        <end position="360"/>
    </location>
</feature>
<evidence type="ECO:0000313" key="9">
    <source>
        <dbReference type="Proteomes" id="UP000087171"/>
    </source>
</evidence>
<evidence type="ECO:0000256" key="1">
    <source>
        <dbReference type="ARBA" id="ARBA00011177"/>
    </source>
</evidence>
<dbReference type="Pfam" id="PF02984">
    <property type="entry name" value="Cyclin_C"/>
    <property type="match status" value="1"/>
</dbReference>
<evidence type="ECO:0000313" key="10">
    <source>
        <dbReference type="RefSeq" id="XP_004487646.1"/>
    </source>
</evidence>
<proteinExistence type="predicted"/>
<dbReference type="OrthoDB" id="1743455at2759"/>
<dbReference type="eggNOG" id="KOG0656">
    <property type="taxonomic scope" value="Eukaryota"/>
</dbReference>
<evidence type="ECO:0000256" key="4">
    <source>
        <dbReference type="ARBA" id="ARBA00023306"/>
    </source>
</evidence>
<evidence type="ECO:0000256" key="2">
    <source>
        <dbReference type="ARBA" id="ARBA00022618"/>
    </source>
</evidence>
<dbReference type="STRING" id="3827.A0A1S2XDI4"/>
<dbReference type="InterPro" id="IPR036915">
    <property type="entry name" value="Cyclin-like_sf"/>
</dbReference>
<accession>A0A1S2XDI4</accession>
<keyword evidence="2" id="KW-0132">Cell division</keyword>
<evidence type="ECO:0000256" key="5">
    <source>
        <dbReference type="ARBA" id="ARBA00032263"/>
    </source>
</evidence>
<feature type="domain" description="Cyclin N-terminal" evidence="7">
    <location>
        <begin position="17"/>
        <end position="149"/>
    </location>
</feature>
<evidence type="ECO:0000256" key="6">
    <source>
        <dbReference type="SAM" id="MobiDB-lite"/>
    </source>
</evidence>
<dbReference type="Proteomes" id="UP000087171">
    <property type="component" value="Chromosome Ca1"/>
</dbReference>
<gene>
    <name evidence="10" type="primary">LOC101496581</name>
</gene>
<feature type="compositionally biased region" description="Basic and acidic residues" evidence="6">
    <location>
        <begin position="351"/>
        <end position="360"/>
    </location>
</feature>
<organism evidence="9 10">
    <name type="scientific">Cicer arietinum</name>
    <name type="common">Chickpea</name>
    <name type="synonym">Garbanzo</name>
    <dbReference type="NCBI Taxonomy" id="3827"/>
    <lineage>
        <taxon>Eukaryota</taxon>
        <taxon>Viridiplantae</taxon>
        <taxon>Streptophyta</taxon>
        <taxon>Embryophyta</taxon>
        <taxon>Tracheophyta</taxon>
        <taxon>Spermatophyta</taxon>
        <taxon>Magnoliopsida</taxon>
        <taxon>eudicotyledons</taxon>
        <taxon>Gunneridae</taxon>
        <taxon>Pentapetalae</taxon>
        <taxon>rosids</taxon>
        <taxon>fabids</taxon>
        <taxon>Fabales</taxon>
        <taxon>Fabaceae</taxon>
        <taxon>Papilionoideae</taxon>
        <taxon>50 kb inversion clade</taxon>
        <taxon>NPAAA clade</taxon>
        <taxon>Hologalegina</taxon>
        <taxon>IRL clade</taxon>
        <taxon>Cicereae</taxon>
        <taxon>Cicer</taxon>
    </lineage>
</organism>
<dbReference type="AlphaFoldDB" id="A0A1S2XDI4"/>
<dbReference type="GeneID" id="101496581"/>
<evidence type="ECO:0000259" key="8">
    <source>
        <dbReference type="Pfam" id="PF02984"/>
    </source>
</evidence>
<dbReference type="PANTHER" id="PTHR10177">
    <property type="entry name" value="CYCLINS"/>
    <property type="match status" value="1"/>
</dbReference>
<dbReference type="InterPro" id="IPR004367">
    <property type="entry name" value="Cyclin_C-dom"/>
</dbReference>
<dbReference type="RefSeq" id="XP_004487646.1">
    <property type="nucleotide sequence ID" value="XM_004487589.3"/>
</dbReference>
<dbReference type="PaxDb" id="3827-XP_004487646.1"/>
<evidence type="ECO:0000256" key="3">
    <source>
        <dbReference type="ARBA" id="ARBA00023127"/>
    </source>
</evidence>
<dbReference type="SUPFAM" id="SSF47954">
    <property type="entry name" value="Cyclin-like"/>
    <property type="match status" value="1"/>
</dbReference>
<dbReference type="Pfam" id="PF00134">
    <property type="entry name" value="Cyclin_N"/>
    <property type="match status" value="1"/>
</dbReference>
<name>A0A1S2XDI4_CICAR</name>
<dbReference type="InterPro" id="IPR039361">
    <property type="entry name" value="Cyclin"/>
</dbReference>
<comment type="subunit">
    <text evidence="1">Interacts with the CDC2 protein kinase to form a serine/threonine kinase holoenzyme complex also known as maturation promoting factor (MPF). The cyclin subunit imparts substrate specificity to the complex.</text>
</comment>